<dbReference type="GO" id="GO:0008270">
    <property type="term" value="F:zinc ion binding"/>
    <property type="evidence" value="ECO:0007669"/>
    <property type="project" value="UniProtKB-KW"/>
</dbReference>
<gene>
    <name evidence="7" type="ORF">BGZ65_005157</name>
</gene>
<evidence type="ECO:0000313" key="8">
    <source>
        <dbReference type="Proteomes" id="UP000749646"/>
    </source>
</evidence>
<dbReference type="Pfam" id="PF01363">
    <property type="entry name" value="FYVE"/>
    <property type="match status" value="1"/>
</dbReference>
<feature type="region of interest" description="Disordered" evidence="5">
    <location>
        <begin position="352"/>
        <end position="510"/>
    </location>
</feature>
<keyword evidence="2 4" id="KW-0863">Zinc-finger</keyword>
<feature type="compositionally biased region" description="Basic and acidic residues" evidence="5">
    <location>
        <begin position="434"/>
        <end position="458"/>
    </location>
</feature>
<evidence type="ECO:0000259" key="6">
    <source>
        <dbReference type="PROSITE" id="PS50178"/>
    </source>
</evidence>
<feature type="compositionally biased region" description="Polar residues" evidence="5">
    <location>
        <begin position="14"/>
        <end position="29"/>
    </location>
</feature>
<comment type="caution">
    <text evidence="7">The sequence shown here is derived from an EMBL/GenBank/DDBJ whole genome shotgun (WGS) entry which is preliminary data.</text>
</comment>
<feature type="compositionally biased region" description="Polar residues" evidence="5">
    <location>
        <begin position="85"/>
        <end position="96"/>
    </location>
</feature>
<evidence type="ECO:0000256" key="5">
    <source>
        <dbReference type="SAM" id="MobiDB-lite"/>
    </source>
</evidence>
<dbReference type="OrthoDB" id="10018316at2759"/>
<dbReference type="Gene3D" id="3.30.40.10">
    <property type="entry name" value="Zinc/RING finger domain, C3HC4 (zinc finger)"/>
    <property type="match status" value="1"/>
</dbReference>
<feature type="region of interest" description="Disordered" evidence="5">
    <location>
        <begin position="150"/>
        <end position="325"/>
    </location>
</feature>
<feature type="compositionally biased region" description="Acidic residues" evidence="5">
    <location>
        <begin position="246"/>
        <end position="288"/>
    </location>
</feature>
<dbReference type="SUPFAM" id="SSF57903">
    <property type="entry name" value="FYVE/PHD zinc finger"/>
    <property type="match status" value="1"/>
</dbReference>
<feature type="compositionally biased region" description="Acidic residues" evidence="5">
    <location>
        <begin position="35"/>
        <end position="78"/>
    </location>
</feature>
<name>A0A9P6IN36_9FUNG</name>
<reference evidence="7" key="1">
    <citation type="journal article" date="2020" name="Fungal Divers.">
        <title>Resolving the Mortierellaceae phylogeny through synthesis of multi-gene phylogenetics and phylogenomics.</title>
        <authorList>
            <person name="Vandepol N."/>
            <person name="Liber J."/>
            <person name="Desiro A."/>
            <person name="Na H."/>
            <person name="Kennedy M."/>
            <person name="Barry K."/>
            <person name="Grigoriev I.V."/>
            <person name="Miller A.N."/>
            <person name="O'Donnell K."/>
            <person name="Stajich J.E."/>
            <person name="Bonito G."/>
        </authorList>
    </citation>
    <scope>NUCLEOTIDE SEQUENCE</scope>
    <source>
        <strain evidence="7">MES-2147</strain>
    </source>
</reference>
<feature type="region of interest" description="Disordered" evidence="5">
    <location>
        <begin position="1"/>
        <end position="133"/>
    </location>
</feature>
<feature type="compositionally biased region" description="Polar residues" evidence="5">
    <location>
        <begin position="464"/>
        <end position="474"/>
    </location>
</feature>
<sequence length="905" mass="98530">MQSHGNGMPKRDQISSTDNKAVVPSSAQQDKGESSNEDDDSCYDDDDDQVDDSEYSEDDDDDDDDELDEDSEMDDSESDHESIVSVHTETVQSRNSPAKPPSREVLPPPPPPPTEVQPATRSIITSESSQTAQQQLLAQLTITAGAWSTTGSHCVSNHVSADKGDLANNRSSTNTRREAAAAASGTEPLHAPPTIRVTTDPSPDTQAMPSPNARAPVRPSQEQNGQPSAAIHQAAKGRMVPYVHDQEEDEEDDEDYDEGSEEYDDEEDEEDDYSYSEDDGEDDEEEDEYHYGGAAQEDPKEKSAAKPRAPHSGYPRNTYHHYRPRLDENYLKKRAITKQVVRRSSLTALLGEASQPETVRKDHPIRPSGSAFVQHQRHNGSSSRRPALQNVWADSNTRVTAPRSGINNHAEAGTGNSDPSSRALLNSRESTLVDTRHPSIVEHNAQESHQPRRTDSGVEVKVAPNQQRDPTSDSNPEKGQDLVSATVTVATELPSSSSSSTKAPASREMSTPSIVITLGSQSRIKSEGCSPKQGPQGLCSSMGALVPAGSASAPNSSQVCKPLKSSISCHTFPRASGKRVGQQKHVSWHYSLFPTQHALRVKPSVPSLSSVAAESAKATLSQLASIPVMTRDNVKDYQQTIRSLRTLSRIEITKMSYKQQGRQELTSVVPISKSAYDSIPWWNPSRWIRGSVTINKRHWKPDNSRESCAYCFAPFHRLTNPRHHCRKCGDIFCSKCASAEILMDAKNCVYVQQSQLARWSRRVDLQRNNLWVDTLPQLHPVRTAAESAFVGNAGTDGHGSIGHATGMTSGASALGCGASGNGSHRGSWQAAAGVSKKNRLSIFGLFNNGAPASTAGNTSSDSRRGSMDISSTENAYTIKFILDHEKQPGKLVKPFDNDGVADRMQ</sequence>
<feature type="compositionally biased region" description="Polar residues" evidence="5">
    <location>
        <begin position="414"/>
        <end position="433"/>
    </location>
</feature>
<feature type="domain" description="FYVE-type" evidence="6">
    <location>
        <begin position="702"/>
        <end position="738"/>
    </location>
</feature>
<evidence type="ECO:0000256" key="3">
    <source>
        <dbReference type="ARBA" id="ARBA00022833"/>
    </source>
</evidence>
<dbReference type="EMBL" id="JAAAHW010010093">
    <property type="protein sequence ID" value="KAF9930813.1"/>
    <property type="molecule type" value="Genomic_DNA"/>
</dbReference>
<keyword evidence="1" id="KW-0479">Metal-binding</keyword>
<protein>
    <recommendedName>
        <fullName evidence="6">FYVE-type domain-containing protein</fullName>
    </recommendedName>
</protein>
<dbReference type="PROSITE" id="PS50178">
    <property type="entry name" value="ZF_FYVE"/>
    <property type="match status" value="1"/>
</dbReference>
<feature type="compositionally biased region" description="Polar residues" evidence="5">
    <location>
        <begin position="150"/>
        <end position="159"/>
    </location>
</feature>
<dbReference type="InterPro" id="IPR013083">
    <property type="entry name" value="Znf_RING/FYVE/PHD"/>
</dbReference>
<keyword evidence="3" id="KW-0862">Zinc</keyword>
<evidence type="ECO:0000256" key="1">
    <source>
        <dbReference type="ARBA" id="ARBA00022723"/>
    </source>
</evidence>
<dbReference type="AlphaFoldDB" id="A0A9P6IN36"/>
<feature type="compositionally biased region" description="Polar residues" evidence="5">
    <location>
        <begin position="196"/>
        <end position="209"/>
    </location>
</feature>
<proteinExistence type="predicted"/>
<dbReference type="PANTHER" id="PTHR35711:SF1">
    <property type="entry name" value="ECTODERMAL, ISOFORM F"/>
    <property type="match status" value="1"/>
</dbReference>
<dbReference type="InterPro" id="IPR011011">
    <property type="entry name" value="Znf_FYVE_PHD"/>
</dbReference>
<dbReference type="InterPro" id="IPR017455">
    <property type="entry name" value="Znf_FYVE-rel"/>
</dbReference>
<dbReference type="InterPro" id="IPR000306">
    <property type="entry name" value="Znf_FYVE"/>
</dbReference>
<keyword evidence="8" id="KW-1185">Reference proteome</keyword>
<feature type="compositionally biased region" description="Pro residues" evidence="5">
    <location>
        <begin position="106"/>
        <end position="115"/>
    </location>
</feature>
<organism evidence="7 8">
    <name type="scientific">Modicella reniformis</name>
    <dbReference type="NCBI Taxonomy" id="1440133"/>
    <lineage>
        <taxon>Eukaryota</taxon>
        <taxon>Fungi</taxon>
        <taxon>Fungi incertae sedis</taxon>
        <taxon>Mucoromycota</taxon>
        <taxon>Mortierellomycotina</taxon>
        <taxon>Mortierellomycetes</taxon>
        <taxon>Mortierellales</taxon>
        <taxon>Mortierellaceae</taxon>
        <taxon>Modicella</taxon>
    </lineage>
</organism>
<evidence type="ECO:0000256" key="4">
    <source>
        <dbReference type="PROSITE-ProRule" id="PRU00091"/>
    </source>
</evidence>
<accession>A0A9P6IN36</accession>
<evidence type="ECO:0000256" key="2">
    <source>
        <dbReference type="ARBA" id="ARBA00022771"/>
    </source>
</evidence>
<evidence type="ECO:0000313" key="7">
    <source>
        <dbReference type="EMBL" id="KAF9930813.1"/>
    </source>
</evidence>
<feature type="compositionally biased region" description="Low complexity" evidence="5">
    <location>
        <begin position="122"/>
        <end position="133"/>
    </location>
</feature>
<dbReference type="SMART" id="SM00064">
    <property type="entry name" value="FYVE"/>
    <property type="match status" value="1"/>
</dbReference>
<dbReference type="Proteomes" id="UP000749646">
    <property type="component" value="Unassembled WGS sequence"/>
</dbReference>
<dbReference type="PANTHER" id="PTHR35711">
    <property type="entry name" value="EXPRESSED PROTEIN"/>
    <property type="match status" value="1"/>
</dbReference>